<dbReference type="Gene3D" id="1.10.10.10">
    <property type="entry name" value="Winged helix-like DNA-binding domain superfamily/Winged helix DNA-binding domain"/>
    <property type="match status" value="1"/>
</dbReference>
<dbReference type="Pfam" id="PF03466">
    <property type="entry name" value="LysR_substrate"/>
    <property type="match status" value="1"/>
</dbReference>
<dbReference type="InterPro" id="IPR011991">
    <property type="entry name" value="ArsR-like_HTH"/>
</dbReference>
<dbReference type="Gene3D" id="3.40.190.10">
    <property type="entry name" value="Periplasmic binding protein-like II"/>
    <property type="match status" value="2"/>
</dbReference>
<dbReference type="PANTHER" id="PTHR30346">
    <property type="entry name" value="TRANSCRIPTIONAL DUAL REGULATOR HCAR-RELATED"/>
    <property type="match status" value="1"/>
</dbReference>
<name>A0A263CYF0_9PSEU</name>
<feature type="domain" description="HTH lysR-type" evidence="5">
    <location>
        <begin position="3"/>
        <end position="64"/>
    </location>
</feature>
<protein>
    <recommendedName>
        <fullName evidence="5">HTH lysR-type domain-containing protein</fullName>
    </recommendedName>
</protein>
<reference evidence="6 7" key="1">
    <citation type="submission" date="2017-07" db="EMBL/GenBank/DDBJ databases">
        <title>Amycolatopsis antarcticus sp. nov., isolated from the surface of an Antarcticus brown macroalga.</title>
        <authorList>
            <person name="Wang J."/>
            <person name="Leiva S."/>
            <person name="Huang J."/>
            <person name="Huang Y."/>
        </authorList>
    </citation>
    <scope>NUCLEOTIDE SEQUENCE [LARGE SCALE GENOMIC DNA]</scope>
    <source>
        <strain evidence="6 7">AU-G6</strain>
    </source>
</reference>
<comment type="similarity">
    <text evidence="1">Belongs to the LysR transcriptional regulatory family.</text>
</comment>
<dbReference type="SUPFAM" id="SSF46785">
    <property type="entry name" value="Winged helix' DNA-binding domain"/>
    <property type="match status" value="1"/>
</dbReference>
<dbReference type="PROSITE" id="PS50931">
    <property type="entry name" value="HTH_LYSR"/>
    <property type="match status" value="1"/>
</dbReference>
<dbReference type="GO" id="GO:0003677">
    <property type="term" value="F:DNA binding"/>
    <property type="evidence" value="ECO:0007669"/>
    <property type="project" value="UniProtKB-KW"/>
</dbReference>
<keyword evidence="7" id="KW-1185">Reference proteome</keyword>
<evidence type="ECO:0000256" key="2">
    <source>
        <dbReference type="ARBA" id="ARBA00023015"/>
    </source>
</evidence>
<organism evidence="6 7">
    <name type="scientific">Amycolatopsis antarctica</name>
    <dbReference type="NCBI Taxonomy" id="1854586"/>
    <lineage>
        <taxon>Bacteria</taxon>
        <taxon>Bacillati</taxon>
        <taxon>Actinomycetota</taxon>
        <taxon>Actinomycetes</taxon>
        <taxon>Pseudonocardiales</taxon>
        <taxon>Pseudonocardiaceae</taxon>
        <taxon>Amycolatopsis</taxon>
    </lineage>
</organism>
<dbReference type="AlphaFoldDB" id="A0A263CYF0"/>
<dbReference type="GO" id="GO:0032993">
    <property type="term" value="C:protein-DNA complex"/>
    <property type="evidence" value="ECO:0007669"/>
    <property type="project" value="TreeGrafter"/>
</dbReference>
<proteinExistence type="inferred from homology"/>
<dbReference type="InterPro" id="IPR036388">
    <property type="entry name" value="WH-like_DNA-bd_sf"/>
</dbReference>
<dbReference type="RefSeq" id="WP_094865651.1">
    <property type="nucleotide sequence ID" value="NZ_NKYE01000021.1"/>
</dbReference>
<dbReference type="PANTHER" id="PTHR30346:SF29">
    <property type="entry name" value="LYSR SUBSTRATE-BINDING"/>
    <property type="match status" value="1"/>
</dbReference>
<sequence length="311" mass="32981">MPLDPRRMLLLRTVRRTGSVLAAARALHLTPSGVSQHLGKLEAEAGVSLIDREQRGGGRSIRLTPAGHALADHADAVAEALTAAERGVAELRESPAGPLRIGGFSVALSEIAVPVAMRMAVADPSIDPCVFEVSDAEGIRMLTEGELDLLLTDRSAASEPDRSGGLVEVDLVRDPFEVIVPSTWPADSDPATLLARPWITTSFGPATRKQLERMCHEYSLTLTAHDIGTGSAPTLLALVANGLGATIIPALTLRQNATPDVRISKAIIAPGSRLLTAVHREDAPPTVSRVLVELQRYVADELQVSYPPGHP</sequence>
<dbReference type="GO" id="GO:0003700">
    <property type="term" value="F:DNA-binding transcription factor activity"/>
    <property type="evidence" value="ECO:0007669"/>
    <property type="project" value="InterPro"/>
</dbReference>
<dbReference type="InParanoid" id="A0A263CYF0"/>
<accession>A0A263CYF0</accession>
<dbReference type="Proteomes" id="UP000242444">
    <property type="component" value="Unassembled WGS sequence"/>
</dbReference>
<gene>
    <name evidence="6" type="ORF">CFN78_25895</name>
</gene>
<evidence type="ECO:0000259" key="5">
    <source>
        <dbReference type="PROSITE" id="PS50931"/>
    </source>
</evidence>
<evidence type="ECO:0000313" key="7">
    <source>
        <dbReference type="Proteomes" id="UP000242444"/>
    </source>
</evidence>
<dbReference type="CDD" id="cd00090">
    <property type="entry name" value="HTH_ARSR"/>
    <property type="match status" value="1"/>
</dbReference>
<keyword evidence="4" id="KW-0804">Transcription</keyword>
<dbReference type="OrthoDB" id="3636008at2"/>
<evidence type="ECO:0000313" key="6">
    <source>
        <dbReference type="EMBL" id="OZM70356.1"/>
    </source>
</evidence>
<comment type="caution">
    <text evidence="6">The sequence shown here is derived from an EMBL/GenBank/DDBJ whole genome shotgun (WGS) entry which is preliminary data.</text>
</comment>
<keyword evidence="2" id="KW-0805">Transcription regulation</keyword>
<dbReference type="InterPro" id="IPR036390">
    <property type="entry name" value="WH_DNA-bd_sf"/>
</dbReference>
<dbReference type="SUPFAM" id="SSF53850">
    <property type="entry name" value="Periplasmic binding protein-like II"/>
    <property type="match status" value="1"/>
</dbReference>
<evidence type="ECO:0000256" key="4">
    <source>
        <dbReference type="ARBA" id="ARBA00023163"/>
    </source>
</evidence>
<evidence type="ECO:0000256" key="3">
    <source>
        <dbReference type="ARBA" id="ARBA00023125"/>
    </source>
</evidence>
<evidence type="ECO:0000256" key="1">
    <source>
        <dbReference type="ARBA" id="ARBA00009437"/>
    </source>
</evidence>
<dbReference type="InterPro" id="IPR005119">
    <property type="entry name" value="LysR_subst-bd"/>
</dbReference>
<keyword evidence="3" id="KW-0238">DNA-binding</keyword>
<dbReference type="InterPro" id="IPR000847">
    <property type="entry name" value="LysR_HTH_N"/>
</dbReference>
<dbReference type="EMBL" id="NKYE01000021">
    <property type="protein sequence ID" value="OZM70356.1"/>
    <property type="molecule type" value="Genomic_DNA"/>
</dbReference>
<dbReference type="Pfam" id="PF00126">
    <property type="entry name" value="HTH_1"/>
    <property type="match status" value="1"/>
</dbReference>